<dbReference type="Pfam" id="PF16884">
    <property type="entry name" value="ADH_N_2"/>
    <property type="match status" value="1"/>
</dbReference>
<keyword evidence="4" id="KW-1185">Reference proteome</keyword>
<dbReference type="InterPro" id="IPR020843">
    <property type="entry name" value="ER"/>
</dbReference>
<name>A0A409VB19_9AGAR</name>
<dbReference type="InterPro" id="IPR041694">
    <property type="entry name" value="ADH_N_2"/>
</dbReference>
<dbReference type="InterPro" id="IPR013149">
    <property type="entry name" value="ADH-like_C"/>
</dbReference>
<evidence type="ECO:0000256" key="1">
    <source>
        <dbReference type="ARBA" id="ARBA00023002"/>
    </source>
</evidence>
<dbReference type="Gene3D" id="3.90.180.10">
    <property type="entry name" value="Medium-chain alcohol dehydrogenases, catalytic domain"/>
    <property type="match status" value="1"/>
</dbReference>
<dbReference type="PANTHER" id="PTHR43205">
    <property type="entry name" value="PROSTAGLANDIN REDUCTASE"/>
    <property type="match status" value="1"/>
</dbReference>
<dbReference type="GO" id="GO:0016628">
    <property type="term" value="F:oxidoreductase activity, acting on the CH-CH group of donors, NAD or NADP as acceptor"/>
    <property type="evidence" value="ECO:0007669"/>
    <property type="project" value="InterPro"/>
</dbReference>
<dbReference type="SMART" id="SM00829">
    <property type="entry name" value="PKS_ER"/>
    <property type="match status" value="1"/>
</dbReference>
<dbReference type="FunCoup" id="A0A409VB19">
    <property type="interactions" value="58"/>
</dbReference>
<evidence type="ECO:0000259" key="2">
    <source>
        <dbReference type="SMART" id="SM00829"/>
    </source>
</evidence>
<dbReference type="InterPro" id="IPR011032">
    <property type="entry name" value="GroES-like_sf"/>
</dbReference>
<comment type="caution">
    <text evidence="3">The sequence shown here is derived from an EMBL/GenBank/DDBJ whole genome shotgun (WGS) entry which is preliminary data.</text>
</comment>
<dbReference type="Pfam" id="PF00107">
    <property type="entry name" value="ADH_zinc_N"/>
    <property type="match status" value="1"/>
</dbReference>
<dbReference type="InParanoid" id="A0A409VB19"/>
<evidence type="ECO:0000313" key="4">
    <source>
        <dbReference type="Proteomes" id="UP000284842"/>
    </source>
</evidence>
<accession>A0A409VB19</accession>
<dbReference type="CDD" id="cd05288">
    <property type="entry name" value="PGDH"/>
    <property type="match status" value="1"/>
</dbReference>
<organism evidence="3 4">
    <name type="scientific">Panaeolus cyanescens</name>
    <dbReference type="NCBI Taxonomy" id="181874"/>
    <lineage>
        <taxon>Eukaryota</taxon>
        <taxon>Fungi</taxon>
        <taxon>Dikarya</taxon>
        <taxon>Basidiomycota</taxon>
        <taxon>Agaricomycotina</taxon>
        <taxon>Agaricomycetes</taxon>
        <taxon>Agaricomycetidae</taxon>
        <taxon>Agaricales</taxon>
        <taxon>Agaricineae</taxon>
        <taxon>Galeropsidaceae</taxon>
        <taxon>Panaeolus</taxon>
    </lineage>
</organism>
<sequence length="343" mass="37580">MTPVRNARVVFNSIPDGYPEVGKTISYDASGKIDPSTVPLGGGFLVKTLEISVDPYMRGRMRDSSVQSYVPAFTLGQPLTGYAVGVVVRSENSNVKPGDHLHGFGFEHQEYFIRKNMDGLEIIENPYKLPWSVFVGVLGMPGKTAFYAWKEYSHAKAGETVFVSGGAGPVGSLVIQLAKADGLKVIGSAGSPEKVAFMKECGADITFNYKTENTLEILQKAGGIDVYWDNVGGETLDDALEAAKVHARFIECGMISGYNTGGAPVRNLMQLVSKSITMYGFIQYRLEEKWRKAFFDYATGRVASGEIKHREQIYDGLDKEPEAIVDVQKGKNLWKVVVHVAND</sequence>
<protein>
    <recommendedName>
        <fullName evidence="2">Enoyl reductase (ER) domain-containing protein</fullName>
    </recommendedName>
</protein>
<dbReference type="PANTHER" id="PTHR43205:SF7">
    <property type="entry name" value="PROSTAGLANDIN REDUCTASE 1"/>
    <property type="match status" value="1"/>
</dbReference>
<reference evidence="3 4" key="1">
    <citation type="journal article" date="2018" name="Evol. Lett.">
        <title>Horizontal gene cluster transfer increased hallucinogenic mushroom diversity.</title>
        <authorList>
            <person name="Reynolds H.T."/>
            <person name="Vijayakumar V."/>
            <person name="Gluck-Thaler E."/>
            <person name="Korotkin H.B."/>
            <person name="Matheny P.B."/>
            <person name="Slot J.C."/>
        </authorList>
    </citation>
    <scope>NUCLEOTIDE SEQUENCE [LARGE SCALE GENOMIC DNA]</scope>
    <source>
        <strain evidence="3 4">2629</strain>
    </source>
</reference>
<proteinExistence type="predicted"/>
<evidence type="ECO:0000313" key="3">
    <source>
        <dbReference type="EMBL" id="PPQ64126.1"/>
    </source>
</evidence>
<dbReference type="SUPFAM" id="SSF50129">
    <property type="entry name" value="GroES-like"/>
    <property type="match status" value="1"/>
</dbReference>
<dbReference type="SUPFAM" id="SSF51735">
    <property type="entry name" value="NAD(P)-binding Rossmann-fold domains"/>
    <property type="match status" value="1"/>
</dbReference>
<dbReference type="FunFam" id="3.40.50.720:FF:000121">
    <property type="entry name" value="Prostaglandin reductase 2"/>
    <property type="match status" value="1"/>
</dbReference>
<dbReference type="AlphaFoldDB" id="A0A409VB19"/>
<dbReference type="EMBL" id="NHTK01006095">
    <property type="protein sequence ID" value="PPQ64126.1"/>
    <property type="molecule type" value="Genomic_DNA"/>
</dbReference>
<dbReference type="Proteomes" id="UP000284842">
    <property type="component" value="Unassembled WGS sequence"/>
</dbReference>
<dbReference type="OrthoDB" id="809632at2759"/>
<keyword evidence="1" id="KW-0560">Oxidoreductase</keyword>
<dbReference type="InterPro" id="IPR036291">
    <property type="entry name" value="NAD(P)-bd_dom_sf"/>
</dbReference>
<dbReference type="Gene3D" id="3.40.50.720">
    <property type="entry name" value="NAD(P)-binding Rossmann-like Domain"/>
    <property type="match status" value="1"/>
</dbReference>
<dbReference type="InterPro" id="IPR045010">
    <property type="entry name" value="MDR_fam"/>
</dbReference>
<gene>
    <name evidence="3" type="ORF">CVT24_008737</name>
</gene>
<feature type="domain" description="Enoyl reductase (ER)" evidence="2">
    <location>
        <begin position="44"/>
        <end position="338"/>
    </location>
</feature>